<reference evidence="1 2" key="1">
    <citation type="submission" date="2018-10" db="EMBL/GenBank/DDBJ databases">
        <authorList>
            <consortium name="Molecular Microbiology and Infection Unit (UMMI)"/>
            <person name="Machado M."/>
        </authorList>
    </citation>
    <scope>NUCLEOTIDE SEQUENCE [LARGE SCALE GENOMIC DNA]</scope>
    <source>
        <strain evidence="1">FMV2238.02</strain>
    </source>
</reference>
<dbReference type="AlphaFoldDB" id="A0A3P5Y4K3"/>
<dbReference type="EMBL" id="UXEP01000003">
    <property type="protein sequence ID" value="VDC41824.1"/>
    <property type="molecule type" value="Genomic_DNA"/>
</dbReference>
<organism evidence="1 2">
    <name type="scientific">Streptococcus canis</name>
    <dbReference type="NCBI Taxonomy" id="1329"/>
    <lineage>
        <taxon>Bacteria</taxon>
        <taxon>Bacillati</taxon>
        <taxon>Bacillota</taxon>
        <taxon>Bacilli</taxon>
        <taxon>Lactobacillales</taxon>
        <taxon>Streptococcaceae</taxon>
        <taxon>Streptococcus</taxon>
    </lineage>
</organism>
<protein>
    <submittedName>
        <fullName evidence="1">Uncharacterized protein</fullName>
    </submittedName>
</protein>
<gene>
    <name evidence="1" type="ORF">FMV2238Y02_02630</name>
</gene>
<name>A0A3P5Y4K3_STRCB</name>
<keyword evidence="2" id="KW-1185">Reference proteome</keyword>
<dbReference type="RefSeq" id="WP_125073750.1">
    <property type="nucleotide sequence ID" value="NZ_UXEP01000003.1"/>
</dbReference>
<evidence type="ECO:0000313" key="1">
    <source>
        <dbReference type="EMBL" id="VDC41824.1"/>
    </source>
</evidence>
<dbReference type="Proteomes" id="UP000280759">
    <property type="component" value="Unassembled WGS sequence"/>
</dbReference>
<evidence type="ECO:0000313" key="2">
    <source>
        <dbReference type="Proteomes" id="UP000280759"/>
    </source>
</evidence>
<proteinExistence type="predicted"/>
<sequence>MNKQNFEKLDKIKELLDELKMSEFMAPLLVGNQIMEIINDLHNDSKQFGAQVLLPSPDGDYNFVVRICREDNLED</sequence>
<accession>A0A3P5Y4K3</accession>